<name>A0A2K8PQS7_STRLA</name>
<dbReference type="Proteomes" id="UP000231791">
    <property type="component" value="Chromosome"/>
</dbReference>
<dbReference type="OrthoDB" id="218695at2"/>
<proteinExistence type="predicted"/>
<sequence>MDEFSRALYQAAQAVGAELGRSLSLDCRPLMGGKPHVATAALPNPGHRPRQAAVEESRQEVAATPEDLDYWLEKASGRTGADDPGWYFSGRRRLNASVVPFLKGPPGVLLVTGITASGKSAILGRAVALSDATFGTSALFAAAVGHCPPHTVPDEGAVTTAVTAHNREPLGLLTVIAKKLGAAADPSGRDQLSRLVVAVRSSDGADGPVPDGGGSGGGRELLGRLRDAFPGAAVLRTDDEDLGTDVEGYVRALLDGEANWAGYDLAEVARTVAGAVGRVVLSFAGDAGAAAVEIDLTQCRAGGT</sequence>
<evidence type="ECO:0000313" key="1">
    <source>
        <dbReference type="EMBL" id="ATZ29112.1"/>
    </source>
</evidence>
<protein>
    <submittedName>
        <fullName evidence="1">Uncharacterized protein</fullName>
    </submittedName>
</protein>
<organism evidence="1 2">
    <name type="scientific">Streptomyces lavendulae subsp. lavendulae</name>
    <dbReference type="NCBI Taxonomy" id="58340"/>
    <lineage>
        <taxon>Bacteria</taxon>
        <taxon>Bacillati</taxon>
        <taxon>Actinomycetota</taxon>
        <taxon>Actinomycetes</taxon>
        <taxon>Kitasatosporales</taxon>
        <taxon>Streptomycetaceae</taxon>
        <taxon>Streptomyces</taxon>
    </lineage>
</organism>
<accession>A0A2K8PQS7</accession>
<gene>
    <name evidence="1" type="ORF">SLAV_36735</name>
</gene>
<dbReference type="AlphaFoldDB" id="A0A2K8PQS7"/>
<dbReference type="RefSeq" id="WP_030238036.1">
    <property type="nucleotide sequence ID" value="NZ_CP024985.1"/>
</dbReference>
<evidence type="ECO:0000313" key="2">
    <source>
        <dbReference type="Proteomes" id="UP000231791"/>
    </source>
</evidence>
<dbReference type="KEGG" id="slx:SLAV_36735"/>
<dbReference type="EMBL" id="CP024985">
    <property type="protein sequence ID" value="ATZ29112.1"/>
    <property type="molecule type" value="Genomic_DNA"/>
</dbReference>
<keyword evidence="2" id="KW-1185">Reference proteome</keyword>
<reference evidence="1 2" key="1">
    <citation type="submission" date="2017-11" db="EMBL/GenBank/DDBJ databases">
        <title>Complete genome sequence of Streptomyces lavendulae subsp. lavendulae CCM 3239 (formerly 'Streptomyces aureofaciens CCM 3239'), the producer of the angucycline-type antibiotic auricin.</title>
        <authorList>
            <person name="Busche T."/>
            <person name="Novakova R."/>
            <person name="Al'Dilaimi A."/>
            <person name="Homerova D."/>
            <person name="Feckova L."/>
            <person name="Rezuchova B."/>
            <person name="Mingyar E."/>
            <person name="Csolleiova D."/>
            <person name="Bekeova C."/>
            <person name="Winkler A."/>
            <person name="Sevcikova B."/>
            <person name="Kalinowski J."/>
            <person name="Kormanec J."/>
            <person name="Ruckert C."/>
        </authorList>
    </citation>
    <scope>NUCLEOTIDE SEQUENCE [LARGE SCALE GENOMIC DNA]</scope>
    <source>
        <strain evidence="1 2">CCM 3239</strain>
    </source>
</reference>
<dbReference type="GeneID" id="49388310"/>